<feature type="chain" id="PRO_5004929377" evidence="1">
    <location>
        <begin position="25"/>
        <end position="50"/>
    </location>
</feature>
<dbReference type="AlphaFoldDB" id="W9SE73"/>
<feature type="signal peptide" evidence="1">
    <location>
        <begin position="1"/>
        <end position="24"/>
    </location>
</feature>
<keyword evidence="1" id="KW-0732">Signal</keyword>
<keyword evidence="3" id="KW-1185">Reference proteome</keyword>
<organism evidence="2 3">
    <name type="scientific">Morus notabilis</name>
    <dbReference type="NCBI Taxonomy" id="981085"/>
    <lineage>
        <taxon>Eukaryota</taxon>
        <taxon>Viridiplantae</taxon>
        <taxon>Streptophyta</taxon>
        <taxon>Embryophyta</taxon>
        <taxon>Tracheophyta</taxon>
        <taxon>Spermatophyta</taxon>
        <taxon>Magnoliopsida</taxon>
        <taxon>eudicotyledons</taxon>
        <taxon>Gunneridae</taxon>
        <taxon>Pentapetalae</taxon>
        <taxon>rosids</taxon>
        <taxon>fabids</taxon>
        <taxon>Rosales</taxon>
        <taxon>Moraceae</taxon>
        <taxon>Moreae</taxon>
        <taxon>Morus</taxon>
    </lineage>
</organism>
<evidence type="ECO:0000313" key="3">
    <source>
        <dbReference type="Proteomes" id="UP000030645"/>
    </source>
</evidence>
<proteinExistence type="predicted"/>
<accession>W9SE73</accession>
<reference evidence="3" key="1">
    <citation type="submission" date="2013-01" db="EMBL/GenBank/DDBJ databases">
        <title>Draft Genome Sequence of a Mulberry Tree, Morus notabilis C.K. Schneid.</title>
        <authorList>
            <person name="He N."/>
            <person name="Zhao S."/>
        </authorList>
    </citation>
    <scope>NUCLEOTIDE SEQUENCE</scope>
</reference>
<sequence>MRFKNKWGLLVCVAGWALCPSNQAVKPQAPPTGKVQLAAEDMPDYLHLKE</sequence>
<name>W9SE73_9ROSA</name>
<dbReference type="EMBL" id="KE623253">
    <property type="protein sequence ID" value="EXC45079.1"/>
    <property type="molecule type" value="Genomic_DNA"/>
</dbReference>
<protein>
    <submittedName>
        <fullName evidence="2">Uncharacterized protein</fullName>
    </submittedName>
</protein>
<dbReference type="Proteomes" id="UP000030645">
    <property type="component" value="Unassembled WGS sequence"/>
</dbReference>
<evidence type="ECO:0000313" key="2">
    <source>
        <dbReference type="EMBL" id="EXC45079.1"/>
    </source>
</evidence>
<gene>
    <name evidence="2" type="ORF">L484_003501</name>
</gene>
<evidence type="ECO:0000256" key="1">
    <source>
        <dbReference type="SAM" id="SignalP"/>
    </source>
</evidence>